<keyword evidence="2" id="KW-1185">Reference proteome</keyword>
<organism evidence="1 2">
    <name type="scientific">Halorubrum salipaludis</name>
    <dbReference type="NCBI Taxonomy" id="2032630"/>
    <lineage>
        <taxon>Archaea</taxon>
        <taxon>Methanobacteriati</taxon>
        <taxon>Methanobacteriota</taxon>
        <taxon>Stenosarchaea group</taxon>
        <taxon>Halobacteria</taxon>
        <taxon>Halobacteriales</taxon>
        <taxon>Haloferacaceae</taxon>
        <taxon>Halorubrum</taxon>
    </lineage>
</organism>
<reference evidence="1 2" key="1">
    <citation type="submission" date="2017-08" db="EMBL/GenBank/DDBJ databases">
        <title>The strain WRN001 was isolated from Binhai saline alkaline soil, Tianjin, China.</title>
        <authorList>
            <person name="Liu D."/>
            <person name="Zhang G."/>
        </authorList>
    </citation>
    <scope>NUCLEOTIDE SEQUENCE [LARGE SCALE GENOMIC DNA]</scope>
    <source>
        <strain evidence="1 2">WN019</strain>
    </source>
</reference>
<name>A0A2A2F476_9EURY</name>
<dbReference type="AlphaFoldDB" id="A0A2A2F476"/>
<accession>A0A2A2F476</accession>
<gene>
    <name evidence="1" type="ORF">CK500_15365</name>
</gene>
<evidence type="ECO:0000313" key="2">
    <source>
        <dbReference type="Proteomes" id="UP000218083"/>
    </source>
</evidence>
<comment type="caution">
    <text evidence="1">The sequence shown here is derived from an EMBL/GenBank/DDBJ whole genome shotgun (WGS) entry which is preliminary data.</text>
</comment>
<proteinExistence type="predicted"/>
<sequence length="578" mass="64570">MYRVSNSSITADLPKADKRNLLEGIEEILGLASYYRQLTKEEQQDGLSGVTGSSNISDDSLYDGETIDLDSFALLDNSPYAIRRFQSTLGNFFLKQGEFALTAAGDELAQGLDEIAGQYFEPIVSAVRDDEVSIELLDDLADAFTHQGIFTSTDNEHEHDTLQRILFGVVSWDERAQTVKLDEWPSTLDIPVREHYRYIGSDEQYANDLQDSVCSKIQYLRRAWCLAILRAHQILATTDDGSTLAYDKHDIDRFSPFRPLGRVYHLQGQLAHVLRAQLWGLSKHLEREAPEGVPREKLLNQIESAPIAAEIEASLQSSTTLKDDRLSQGAVTRELLVAGTVAPSQYDVTVPESTDVKSETLADLRRWLNSNMVGTWRPTTDDELNGRTLIEATENSRGAVESATTRPEAIDALGRLIGRSTVQLVAAIEQYQQLVEKNELLKRYVEQRFGDRQSSLVQTSRYIERLDQDISLATLARRLFDERVITIHDYVVQDRLGSGSISLVFGTGADAGEYSGGGDNMLFAAGGVARPSTGNLRYRDLRRLMRDAGLLRYQSDTGLWVPTVDGEAVINRFRGEYS</sequence>
<protein>
    <submittedName>
        <fullName evidence="1">Uncharacterized protein</fullName>
    </submittedName>
</protein>
<dbReference type="Proteomes" id="UP000218083">
    <property type="component" value="Unassembled WGS sequence"/>
</dbReference>
<dbReference type="EMBL" id="NSKC01000012">
    <property type="protein sequence ID" value="PAU80246.1"/>
    <property type="molecule type" value="Genomic_DNA"/>
</dbReference>
<evidence type="ECO:0000313" key="1">
    <source>
        <dbReference type="EMBL" id="PAU80246.1"/>
    </source>
</evidence>